<dbReference type="Proteomes" id="UP000030672">
    <property type="component" value="Unassembled WGS sequence"/>
</dbReference>
<protein>
    <submittedName>
        <fullName evidence="2">Uncharacterized protein</fullName>
    </submittedName>
</protein>
<feature type="compositionally biased region" description="Low complexity" evidence="1">
    <location>
        <begin position="89"/>
        <end position="110"/>
    </location>
</feature>
<evidence type="ECO:0000313" key="2">
    <source>
        <dbReference type="EMBL" id="KEQ61871.1"/>
    </source>
</evidence>
<dbReference type="GeneID" id="63918200"/>
<feature type="compositionally biased region" description="Low complexity" evidence="1">
    <location>
        <begin position="148"/>
        <end position="166"/>
    </location>
</feature>
<evidence type="ECO:0000256" key="1">
    <source>
        <dbReference type="SAM" id="MobiDB-lite"/>
    </source>
</evidence>
<organism evidence="2 3">
    <name type="scientific">Aureobasidium melanogenum (strain CBS 110374)</name>
    <name type="common">Aureobasidium pullulans var. melanogenum</name>
    <dbReference type="NCBI Taxonomy" id="1043003"/>
    <lineage>
        <taxon>Eukaryota</taxon>
        <taxon>Fungi</taxon>
        <taxon>Dikarya</taxon>
        <taxon>Ascomycota</taxon>
        <taxon>Pezizomycotina</taxon>
        <taxon>Dothideomycetes</taxon>
        <taxon>Dothideomycetidae</taxon>
        <taxon>Dothideales</taxon>
        <taxon>Saccotheciaceae</taxon>
        <taxon>Aureobasidium</taxon>
    </lineage>
</organism>
<sequence>MSMSFGTLGHRLPSQKNNKTTLTMFGEKTITTKSTSSTPASTPSKPSSPQTMTPRHAELESSYPAAFFGKKSSTIKFPMVSEKERRDSVSSTATTATSSSVLSSATTIAAPSQPPEKPFDVFEYQTAGYLSMPMSHSSQPYLQEAPSGRKSSASSSSSAGSSLWSKAKNKMQRRSPSVEEQEAKEKKKQERKEEYEALGLEEKVKFGSKGGMSMVG</sequence>
<feature type="compositionally biased region" description="Low complexity" evidence="1">
    <location>
        <begin position="28"/>
        <end position="54"/>
    </location>
</feature>
<dbReference type="RefSeq" id="XP_040878894.1">
    <property type="nucleotide sequence ID" value="XM_041024827.1"/>
</dbReference>
<name>A0A074WHD1_AURM1</name>
<accession>A0A074WHD1</accession>
<dbReference type="AlphaFoldDB" id="A0A074WHD1"/>
<proteinExistence type="predicted"/>
<dbReference type="EMBL" id="KL584836">
    <property type="protein sequence ID" value="KEQ61871.1"/>
    <property type="molecule type" value="Genomic_DNA"/>
</dbReference>
<gene>
    <name evidence="2" type="ORF">M437DRAFT_66825</name>
</gene>
<reference evidence="2 3" key="1">
    <citation type="journal article" date="2014" name="BMC Genomics">
        <title>Genome sequencing of four Aureobasidium pullulans varieties: biotechnological potential, stress tolerance, and description of new species.</title>
        <authorList>
            <person name="Gostin Ar C."/>
            <person name="Ohm R.A."/>
            <person name="Kogej T."/>
            <person name="Sonjak S."/>
            <person name="Turk M."/>
            <person name="Zajc J."/>
            <person name="Zalar P."/>
            <person name="Grube M."/>
            <person name="Sun H."/>
            <person name="Han J."/>
            <person name="Sharma A."/>
            <person name="Chiniquy J."/>
            <person name="Ngan C.Y."/>
            <person name="Lipzen A."/>
            <person name="Barry K."/>
            <person name="Grigoriev I.V."/>
            <person name="Gunde-Cimerman N."/>
        </authorList>
    </citation>
    <scope>NUCLEOTIDE SEQUENCE [LARGE SCALE GENOMIC DNA]</scope>
    <source>
        <strain evidence="2 3">CBS 110374</strain>
    </source>
</reference>
<dbReference type="HOGENOM" id="CLU_1170464_0_0_1"/>
<keyword evidence="3" id="KW-1185">Reference proteome</keyword>
<feature type="region of interest" description="Disordered" evidence="1">
    <location>
        <begin position="1"/>
        <end position="118"/>
    </location>
</feature>
<evidence type="ECO:0000313" key="3">
    <source>
        <dbReference type="Proteomes" id="UP000030672"/>
    </source>
</evidence>
<feature type="compositionally biased region" description="Basic and acidic residues" evidence="1">
    <location>
        <begin position="181"/>
        <end position="205"/>
    </location>
</feature>
<feature type="region of interest" description="Disordered" evidence="1">
    <location>
        <begin position="134"/>
        <end position="216"/>
    </location>
</feature>
<feature type="compositionally biased region" description="Polar residues" evidence="1">
    <location>
        <begin position="14"/>
        <end position="23"/>
    </location>
</feature>